<comment type="similarity">
    <text evidence="3">Belongs to the glycosyltransferase 11 family.</text>
</comment>
<keyword evidence="2 3" id="KW-0808">Transferase</keyword>
<keyword evidence="3" id="KW-1133">Transmembrane helix</keyword>
<keyword evidence="3" id="KW-0325">Glycoprotein</keyword>
<feature type="transmembrane region" description="Helical" evidence="3">
    <location>
        <begin position="230"/>
        <end position="252"/>
    </location>
</feature>
<dbReference type="PANTHER" id="PTHR11927">
    <property type="entry name" value="GALACTOSIDE 2-L-FUCOSYLTRANSFERASE"/>
    <property type="match status" value="1"/>
</dbReference>
<proteinExistence type="inferred from homology"/>
<keyword evidence="3" id="KW-0735">Signal-anchor</keyword>
<dbReference type="Proteomes" id="UP001195483">
    <property type="component" value="Unassembled WGS sequence"/>
</dbReference>
<evidence type="ECO:0000256" key="2">
    <source>
        <dbReference type="ARBA" id="ARBA00022679"/>
    </source>
</evidence>
<dbReference type="CDD" id="cd11301">
    <property type="entry name" value="Fut1_Fut2_like"/>
    <property type="match status" value="1"/>
</dbReference>
<keyword evidence="1 3" id="KW-0328">Glycosyltransferase</keyword>
<dbReference type="EMBL" id="JAEAOA010001266">
    <property type="protein sequence ID" value="KAK3589441.1"/>
    <property type="molecule type" value="Genomic_DNA"/>
</dbReference>
<evidence type="ECO:0000313" key="4">
    <source>
        <dbReference type="EMBL" id="KAK3589441.1"/>
    </source>
</evidence>
<dbReference type="Gene3D" id="3.40.50.11350">
    <property type="match status" value="1"/>
</dbReference>
<keyword evidence="3" id="KW-0472">Membrane</keyword>
<dbReference type="GO" id="GO:0008107">
    <property type="term" value="F:galactoside 2-alpha-L-fucosyltransferase activity"/>
    <property type="evidence" value="ECO:0007669"/>
    <property type="project" value="InterPro"/>
</dbReference>
<dbReference type="InterPro" id="IPR002516">
    <property type="entry name" value="Glyco_trans_11"/>
</dbReference>
<gene>
    <name evidence="4" type="ORF">CHS0354_020776</name>
</gene>
<dbReference type="GO" id="GO:0005975">
    <property type="term" value="P:carbohydrate metabolic process"/>
    <property type="evidence" value="ECO:0007669"/>
    <property type="project" value="InterPro"/>
</dbReference>
<evidence type="ECO:0000256" key="1">
    <source>
        <dbReference type="ARBA" id="ARBA00022676"/>
    </source>
</evidence>
<evidence type="ECO:0000313" key="5">
    <source>
        <dbReference type="Proteomes" id="UP001195483"/>
    </source>
</evidence>
<dbReference type="GO" id="GO:0032580">
    <property type="term" value="C:Golgi cisterna membrane"/>
    <property type="evidence" value="ECO:0007669"/>
    <property type="project" value="UniProtKB-SubCell"/>
</dbReference>
<comment type="subcellular location">
    <subcellularLocation>
        <location evidence="3">Golgi apparatus</location>
        <location evidence="3">Golgi stack membrane</location>
        <topology evidence="3">Single-pass type II membrane protein</topology>
    </subcellularLocation>
</comment>
<comment type="caution">
    <text evidence="4">The sequence shown here is derived from an EMBL/GenBank/DDBJ whole genome shotgun (WGS) entry which is preliminary data.</text>
</comment>
<keyword evidence="5" id="KW-1185">Reference proteome</keyword>
<dbReference type="Pfam" id="PF01531">
    <property type="entry name" value="Glyco_transf_11"/>
    <property type="match status" value="1"/>
</dbReference>
<organism evidence="4 5">
    <name type="scientific">Potamilus streckersoni</name>
    <dbReference type="NCBI Taxonomy" id="2493646"/>
    <lineage>
        <taxon>Eukaryota</taxon>
        <taxon>Metazoa</taxon>
        <taxon>Spiralia</taxon>
        <taxon>Lophotrochozoa</taxon>
        <taxon>Mollusca</taxon>
        <taxon>Bivalvia</taxon>
        <taxon>Autobranchia</taxon>
        <taxon>Heteroconchia</taxon>
        <taxon>Palaeoheterodonta</taxon>
        <taxon>Unionida</taxon>
        <taxon>Unionoidea</taxon>
        <taxon>Unionidae</taxon>
        <taxon>Ambleminae</taxon>
        <taxon>Lampsilini</taxon>
        <taxon>Potamilus</taxon>
    </lineage>
</organism>
<dbReference type="PANTHER" id="PTHR11927:SF9">
    <property type="entry name" value="L-FUCOSYLTRANSFERASE"/>
    <property type="match status" value="1"/>
</dbReference>
<evidence type="ECO:0000256" key="3">
    <source>
        <dbReference type="RuleBase" id="RU363129"/>
    </source>
</evidence>
<accession>A0AAE0VTG5</accession>
<dbReference type="EC" id="2.4.1.-" evidence="3"/>
<comment type="pathway">
    <text evidence="3">Protein modification; protein glycosylation.</text>
</comment>
<reference evidence="4" key="3">
    <citation type="submission" date="2023-05" db="EMBL/GenBank/DDBJ databases">
        <authorList>
            <person name="Smith C.H."/>
        </authorList>
    </citation>
    <scope>NUCLEOTIDE SEQUENCE</scope>
    <source>
        <strain evidence="4">CHS0354</strain>
        <tissue evidence="4">Mantle</tissue>
    </source>
</reference>
<sequence length="293" mass="33945">MSSEYFLCYTGEGRLGNQMFRFASLTGIAERNNFTVIITKNDPLYKIFDLKSVLVHENGKLCDSFKLLKEASCCSKFDKNLMALPNKQNYRVGYYLQSWRYFSHIQDRIRKQFEFKNHTREKASSIMKNVRSRFVLKSPTIIGIHIRMGDLVKEKMYYNHGMVVAPEEYIHNAIDYMKDKFPELIFVVATDDLKWSQKTLSKRTKDNIYFLEEGNAPEVDLATLASCDHVILTVGTFGWWAGFLAGGISVYYPHPARFGSKATFQYNYEDYYPPHWVGLNVSSADLNNTLTSR</sequence>
<protein>
    <recommendedName>
        <fullName evidence="3">L-Fucosyltransferase</fullName>
        <ecNumber evidence="3">2.4.1.-</ecNumber>
    </recommendedName>
</protein>
<dbReference type="AlphaFoldDB" id="A0AAE0VTG5"/>
<keyword evidence="3" id="KW-0812">Transmembrane</keyword>
<keyword evidence="3" id="KW-0333">Golgi apparatus</keyword>
<reference evidence="4" key="2">
    <citation type="journal article" date="2021" name="Genome Biol. Evol.">
        <title>Developing a high-quality reference genome for a parasitic bivalve with doubly uniparental inheritance (Bivalvia: Unionida).</title>
        <authorList>
            <person name="Smith C.H."/>
        </authorList>
    </citation>
    <scope>NUCLEOTIDE SEQUENCE</scope>
    <source>
        <strain evidence="4">CHS0354</strain>
        <tissue evidence="4">Mantle</tissue>
    </source>
</reference>
<name>A0AAE0VTG5_9BIVA</name>
<reference evidence="4" key="1">
    <citation type="journal article" date="2021" name="Genome Biol. Evol.">
        <title>A High-Quality Reference Genome for a Parasitic Bivalve with Doubly Uniparental Inheritance (Bivalvia: Unionida).</title>
        <authorList>
            <person name="Smith C.H."/>
        </authorList>
    </citation>
    <scope>NUCLEOTIDE SEQUENCE</scope>
    <source>
        <strain evidence="4">CHS0354</strain>
    </source>
</reference>